<name>A0A6J5NDA7_9CAUD</name>
<dbReference type="EMBL" id="LR796660">
    <property type="protein sequence ID" value="CAB4157730.1"/>
    <property type="molecule type" value="Genomic_DNA"/>
</dbReference>
<proteinExistence type="predicted"/>
<sequence length="71" mass="7812">MTDPTILEQAAAAAREAYGRSCGMAWLSWDKASPEKRAEWLAMTRAVIQTITDHTGSPYTVDELTRILGEA</sequence>
<organism evidence="1">
    <name type="scientific">uncultured Caudovirales phage</name>
    <dbReference type="NCBI Taxonomy" id="2100421"/>
    <lineage>
        <taxon>Viruses</taxon>
        <taxon>Duplodnaviria</taxon>
        <taxon>Heunggongvirae</taxon>
        <taxon>Uroviricota</taxon>
        <taxon>Caudoviricetes</taxon>
        <taxon>Peduoviridae</taxon>
        <taxon>Maltschvirus</taxon>
        <taxon>Maltschvirus maltsch</taxon>
    </lineage>
</organism>
<accession>A0A6J5NDA7</accession>
<gene>
    <name evidence="1" type="ORF">UFOVP679_41</name>
</gene>
<reference evidence="1" key="1">
    <citation type="submission" date="2020-04" db="EMBL/GenBank/DDBJ databases">
        <authorList>
            <person name="Chiriac C."/>
            <person name="Salcher M."/>
            <person name="Ghai R."/>
            <person name="Kavagutti S V."/>
        </authorList>
    </citation>
    <scope>NUCLEOTIDE SEQUENCE</scope>
</reference>
<protein>
    <submittedName>
        <fullName evidence="1">Uncharacterized protein</fullName>
    </submittedName>
</protein>
<evidence type="ECO:0000313" key="1">
    <source>
        <dbReference type="EMBL" id="CAB4157730.1"/>
    </source>
</evidence>